<dbReference type="Gene3D" id="3.50.70.20">
    <property type="entry name" value="Cytochrome P460"/>
    <property type="match status" value="1"/>
</dbReference>
<protein>
    <recommendedName>
        <fullName evidence="3">Cytochrome P460</fullName>
    </recommendedName>
</protein>
<dbReference type="InterPro" id="IPR038142">
    <property type="entry name" value="Cytochrome_P460_sp"/>
</dbReference>
<gene>
    <name evidence="1" type="ORF">SAMN04488071_2393</name>
</gene>
<evidence type="ECO:0000313" key="1">
    <source>
        <dbReference type="EMBL" id="SDE22859.1"/>
    </source>
</evidence>
<reference evidence="1 2" key="1">
    <citation type="submission" date="2016-10" db="EMBL/GenBank/DDBJ databases">
        <authorList>
            <person name="de Groot N.N."/>
        </authorList>
    </citation>
    <scope>NUCLEOTIDE SEQUENCE [LARGE SCALE GENOMIC DNA]</scope>
    <source>
        <strain evidence="1 2">CGMCC 1.9109</strain>
    </source>
</reference>
<evidence type="ECO:0008006" key="3">
    <source>
        <dbReference type="Google" id="ProtNLM"/>
    </source>
</evidence>
<dbReference type="Proteomes" id="UP000183685">
    <property type="component" value="Unassembled WGS sequence"/>
</dbReference>
<proteinExistence type="predicted"/>
<keyword evidence="2" id="KW-1185">Reference proteome</keyword>
<organism evidence="1 2">
    <name type="scientific">Kordiimonas lacus</name>
    <dbReference type="NCBI Taxonomy" id="637679"/>
    <lineage>
        <taxon>Bacteria</taxon>
        <taxon>Pseudomonadati</taxon>
        <taxon>Pseudomonadota</taxon>
        <taxon>Alphaproteobacteria</taxon>
        <taxon>Kordiimonadales</taxon>
        <taxon>Kordiimonadaceae</taxon>
        <taxon>Kordiimonas</taxon>
    </lineage>
</organism>
<dbReference type="AlphaFoldDB" id="A0A1G7B709"/>
<accession>A0A1G7B709</accession>
<sequence>MRRYRKEIFLPRVCATLPHGGANGQQKGNIMIRKLGALALVGLMAGTAVSAEPVEITNDSFKCLADMQKVRHFFVDNLLGDLEATLAVANNKKGGVYPPGSVVQLVPTEVMVKREEGWSPRTKDWEFFELDVSAEGSEIKVRGTDQAVNKFGGNCLECHERARPQWDMICEQGHGCLPIPITRKQIAQIQAADPRCEPADAKTED</sequence>
<name>A0A1G7B709_9PROT</name>
<evidence type="ECO:0000313" key="2">
    <source>
        <dbReference type="Proteomes" id="UP000183685"/>
    </source>
</evidence>
<dbReference type="EMBL" id="FNAK01000005">
    <property type="protein sequence ID" value="SDE22859.1"/>
    <property type="molecule type" value="Genomic_DNA"/>
</dbReference>